<dbReference type="AlphaFoldDB" id="A0AAV4BF97"/>
<evidence type="ECO:0008006" key="4">
    <source>
        <dbReference type="Google" id="ProtNLM"/>
    </source>
</evidence>
<keyword evidence="1" id="KW-0812">Transmembrane</keyword>
<evidence type="ECO:0000256" key="1">
    <source>
        <dbReference type="SAM" id="Phobius"/>
    </source>
</evidence>
<accession>A0AAV4BF97</accession>
<protein>
    <recommendedName>
        <fullName evidence="4">Transmembrane protein 186</fullName>
    </recommendedName>
</protein>
<organism evidence="2 3">
    <name type="scientific">Plakobranchus ocellatus</name>
    <dbReference type="NCBI Taxonomy" id="259542"/>
    <lineage>
        <taxon>Eukaryota</taxon>
        <taxon>Metazoa</taxon>
        <taxon>Spiralia</taxon>
        <taxon>Lophotrochozoa</taxon>
        <taxon>Mollusca</taxon>
        <taxon>Gastropoda</taxon>
        <taxon>Heterobranchia</taxon>
        <taxon>Euthyneura</taxon>
        <taxon>Panpulmonata</taxon>
        <taxon>Sacoglossa</taxon>
        <taxon>Placobranchoidea</taxon>
        <taxon>Plakobranchidae</taxon>
        <taxon>Plakobranchus</taxon>
    </lineage>
</organism>
<gene>
    <name evidence="2" type="ORF">PoB_004400400</name>
</gene>
<reference evidence="2 3" key="1">
    <citation type="journal article" date="2021" name="Elife">
        <title>Chloroplast acquisition without the gene transfer in kleptoplastic sea slugs, Plakobranchus ocellatus.</title>
        <authorList>
            <person name="Maeda T."/>
            <person name="Takahashi S."/>
            <person name="Yoshida T."/>
            <person name="Shimamura S."/>
            <person name="Takaki Y."/>
            <person name="Nagai Y."/>
            <person name="Toyoda A."/>
            <person name="Suzuki Y."/>
            <person name="Arimoto A."/>
            <person name="Ishii H."/>
            <person name="Satoh N."/>
            <person name="Nishiyama T."/>
            <person name="Hasebe M."/>
            <person name="Maruyama T."/>
            <person name="Minagawa J."/>
            <person name="Obokata J."/>
            <person name="Shigenobu S."/>
        </authorList>
    </citation>
    <scope>NUCLEOTIDE SEQUENCE [LARGE SCALE GENOMIC DNA]</scope>
</reference>
<comment type="caution">
    <text evidence="2">The sequence shown here is derived from an EMBL/GenBank/DDBJ whole genome shotgun (WGS) entry which is preliminary data.</text>
</comment>
<name>A0AAV4BF97_9GAST</name>
<evidence type="ECO:0000313" key="2">
    <source>
        <dbReference type="EMBL" id="GFO17499.1"/>
    </source>
</evidence>
<keyword evidence="1" id="KW-0472">Membrane</keyword>
<keyword evidence="1" id="KW-1133">Transmembrane helix</keyword>
<sequence>MVALSLVQRCSSLSFTSQVSSKLLTAPGLQNCKNFARNKSIRQLFTLQKTLHFRPQYKKDGVSKCYNLIYKNSQGPLLVISRVLSTVGGSLGVALTLWYLSSRWEALQQWEVCVLGGACIFCVATVVSVNVIARFYLMRIYVNESEGRFIGIHQSFFGRLNQIKYSIEDVKPCVRVNGKANHSKSTVWVKNKSFHLQAADFVLPKYYNAHLKLL</sequence>
<evidence type="ECO:0000313" key="3">
    <source>
        <dbReference type="Proteomes" id="UP000735302"/>
    </source>
</evidence>
<dbReference type="EMBL" id="BLXT01004823">
    <property type="protein sequence ID" value="GFO17499.1"/>
    <property type="molecule type" value="Genomic_DNA"/>
</dbReference>
<proteinExistence type="predicted"/>
<feature type="transmembrane region" description="Helical" evidence="1">
    <location>
        <begin position="77"/>
        <end position="100"/>
    </location>
</feature>
<feature type="transmembrane region" description="Helical" evidence="1">
    <location>
        <begin position="112"/>
        <end position="133"/>
    </location>
</feature>
<keyword evidence="3" id="KW-1185">Reference proteome</keyword>
<dbReference type="Proteomes" id="UP000735302">
    <property type="component" value="Unassembled WGS sequence"/>
</dbReference>